<proteinExistence type="inferred from homology"/>
<evidence type="ECO:0000256" key="4">
    <source>
        <dbReference type="ARBA" id="ARBA00022723"/>
    </source>
</evidence>
<keyword evidence="8" id="KW-0812">Transmembrane</keyword>
<dbReference type="InterPro" id="IPR042089">
    <property type="entry name" value="Peptidase_M13_dom_2"/>
</dbReference>
<dbReference type="InterPro" id="IPR024079">
    <property type="entry name" value="MetalloPept_cat_dom_sf"/>
</dbReference>
<dbReference type="InterPro" id="IPR018497">
    <property type="entry name" value="Peptidase_M13_C"/>
</dbReference>
<comment type="similarity">
    <text evidence="2">Belongs to the peptidase M13 family.</text>
</comment>
<dbReference type="Pfam" id="PF05649">
    <property type="entry name" value="Peptidase_M13_N"/>
    <property type="match status" value="2"/>
</dbReference>
<dbReference type="Gene3D" id="3.40.390.10">
    <property type="entry name" value="Collagenase (Catalytic Domain)"/>
    <property type="match status" value="1"/>
</dbReference>
<feature type="domain" description="Peptidase M13 C-terminal" evidence="9">
    <location>
        <begin position="506"/>
        <end position="711"/>
    </location>
</feature>
<dbReference type="Proteomes" id="UP000285301">
    <property type="component" value="Unassembled WGS sequence"/>
</dbReference>
<dbReference type="PANTHER" id="PTHR11733:SF224">
    <property type="entry name" value="NEPRILYSIN-2"/>
    <property type="match status" value="1"/>
</dbReference>
<dbReference type="GO" id="GO:0005886">
    <property type="term" value="C:plasma membrane"/>
    <property type="evidence" value="ECO:0007669"/>
    <property type="project" value="TreeGrafter"/>
</dbReference>
<keyword evidence="4" id="KW-0479">Metal-binding</keyword>
<keyword evidence="12" id="KW-1185">Reference proteome</keyword>
<dbReference type="SUPFAM" id="SSF55486">
    <property type="entry name" value="Metalloproteases ('zincins'), catalytic domain"/>
    <property type="match status" value="1"/>
</dbReference>
<accession>A0A3S3NW04</accession>
<evidence type="ECO:0000256" key="7">
    <source>
        <dbReference type="ARBA" id="ARBA00023049"/>
    </source>
</evidence>
<evidence type="ECO:0000256" key="1">
    <source>
        <dbReference type="ARBA" id="ARBA00001947"/>
    </source>
</evidence>
<feature type="transmembrane region" description="Helical" evidence="8">
    <location>
        <begin position="41"/>
        <end position="65"/>
    </location>
</feature>
<protein>
    <submittedName>
        <fullName evidence="11">Membrane metallo-endopeptidase-like 1</fullName>
    </submittedName>
</protein>
<evidence type="ECO:0000259" key="9">
    <source>
        <dbReference type="Pfam" id="PF01431"/>
    </source>
</evidence>
<feature type="domain" description="Peptidase M13 N-terminal" evidence="10">
    <location>
        <begin position="98"/>
        <end position="300"/>
    </location>
</feature>
<evidence type="ECO:0000256" key="3">
    <source>
        <dbReference type="ARBA" id="ARBA00022670"/>
    </source>
</evidence>
<gene>
    <name evidence="11" type="ORF">B4U79_10924</name>
</gene>
<dbReference type="PANTHER" id="PTHR11733">
    <property type="entry name" value="ZINC METALLOPROTEASE FAMILY M13 NEPRILYSIN-RELATED"/>
    <property type="match status" value="1"/>
</dbReference>
<comment type="caution">
    <text evidence="11">The sequence shown here is derived from an EMBL/GenBank/DDBJ whole genome shotgun (WGS) entry which is preliminary data.</text>
</comment>
<feature type="domain" description="Peptidase M13 N-terminal" evidence="10">
    <location>
        <begin position="303"/>
        <end position="444"/>
    </location>
</feature>
<keyword evidence="3" id="KW-0645">Protease</keyword>
<keyword evidence="8" id="KW-0472">Membrane</keyword>
<organism evidence="11 12">
    <name type="scientific">Dinothrombium tinctorium</name>
    <dbReference type="NCBI Taxonomy" id="1965070"/>
    <lineage>
        <taxon>Eukaryota</taxon>
        <taxon>Metazoa</taxon>
        <taxon>Ecdysozoa</taxon>
        <taxon>Arthropoda</taxon>
        <taxon>Chelicerata</taxon>
        <taxon>Arachnida</taxon>
        <taxon>Acari</taxon>
        <taxon>Acariformes</taxon>
        <taxon>Trombidiformes</taxon>
        <taxon>Prostigmata</taxon>
        <taxon>Anystina</taxon>
        <taxon>Parasitengona</taxon>
        <taxon>Trombidioidea</taxon>
        <taxon>Trombidiidae</taxon>
        <taxon>Dinothrombium</taxon>
    </lineage>
</organism>
<evidence type="ECO:0000259" key="10">
    <source>
        <dbReference type="Pfam" id="PF05649"/>
    </source>
</evidence>
<sequence>MIKANENGTNGSVIVVDTLDFSCNVVSKPQWWRRRTPLERFLIIAFCLLIVCVLITILITIILLVNYEKRIGKNICISPGCVTSASNIIQSLDTSVSPCDDFYQYACGNWIKRKYISEDQTGVTEFGILRDNLNKQLRSLIERKPPKDEPSFFRMMRMMYRQCMDLISIEKENVKPLRKYLRQLGGWPLVEKDVWNETDFDWIETLVKMKKLGYSHNILISISVLPDIKDSEKNIIHIDQPSLGTPNRKYLLKGMNDSVLKAYRKVMIESGAFLGVKNRTYLENEVNKIIAFETKLAESIDHSELVIVRVPSYLSQLESLLLEEDKRVIANYMIWRAVFSSLGQLDTKWRHLAESYDRVLSGRSIEKPRHDTCIRKLMNRFGIALSAMYIRDKFDEESREKAYEMVDYIKRKFLNILKSVNWMDEKTRQRAIEKAQSIRTQIGYSKELLNNTKVAEIYQNLTLDAKTYFETVQKIRRFWTEKELSKLREPYLKNDWKRFAKPATINAFYNALENSIKFPAGILQGVFFAKDRPNYLNYGGIGYIIGHEITHGFDDKGRQFDKNGNNENWWETETDKKFKQRVTCIIEQYGNYTVDEINENINGVNTQGENIADNGGLKHAFLAYKDYVKDKGEEPLLPGLSLTQEQLFFVSAANVWCAKIRPQSLKLRVQTGVHSPPRFRVIGPMSNMHEFSEAFNCPPGSRMNPIDKCEVW</sequence>
<name>A0A3S3NW04_9ACAR</name>
<keyword evidence="5" id="KW-0378">Hydrolase</keyword>
<evidence type="ECO:0000256" key="2">
    <source>
        <dbReference type="ARBA" id="ARBA00007357"/>
    </source>
</evidence>
<evidence type="ECO:0000256" key="5">
    <source>
        <dbReference type="ARBA" id="ARBA00022801"/>
    </source>
</evidence>
<dbReference type="PROSITE" id="PS51885">
    <property type="entry name" value="NEPRILYSIN"/>
    <property type="match status" value="1"/>
</dbReference>
<dbReference type="InterPro" id="IPR000718">
    <property type="entry name" value="Peptidase_M13"/>
</dbReference>
<dbReference type="Gene3D" id="1.10.1380.10">
    <property type="entry name" value="Neutral endopeptidase , domain2"/>
    <property type="match status" value="1"/>
</dbReference>
<keyword evidence="8" id="KW-1133">Transmembrane helix</keyword>
<dbReference type="CDD" id="cd08662">
    <property type="entry name" value="M13"/>
    <property type="match status" value="1"/>
</dbReference>
<dbReference type="PRINTS" id="PR00786">
    <property type="entry name" value="NEPRILYSIN"/>
</dbReference>
<dbReference type="InterPro" id="IPR008753">
    <property type="entry name" value="Peptidase_M13_N"/>
</dbReference>
<dbReference type="EMBL" id="NCKU01002179">
    <property type="protein sequence ID" value="RWS10230.1"/>
    <property type="molecule type" value="Genomic_DNA"/>
</dbReference>
<reference evidence="11 12" key="1">
    <citation type="journal article" date="2018" name="Gigascience">
        <title>Genomes of trombidid mites reveal novel predicted allergens and laterally-transferred genes associated with secondary metabolism.</title>
        <authorList>
            <person name="Dong X."/>
            <person name="Chaisiri K."/>
            <person name="Xia D."/>
            <person name="Armstrong S.D."/>
            <person name="Fang Y."/>
            <person name="Donnelly M.J."/>
            <person name="Kadowaki T."/>
            <person name="McGarry J.W."/>
            <person name="Darby A.C."/>
            <person name="Makepeace B.L."/>
        </authorList>
    </citation>
    <scope>NUCLEOTIDE SEQUENCE [LARGE SCALE GENOMIC DNA]</scope>
    <source>
        <strain evidence="11">UoL-WK</strain>
    </source>
</reference>
<keyword evidence="6" id="KW-0862">Zinc</keyword>
<dbReference type="OrthoDB" id="6486093at2759"/>
<comment type="cofactor">
    <cofactor evidence="1">
        <name>Zn(2+)</name>
        <dbReference type="ChEBI" id="CHEBI:29105"/>
    </cofactor>
</comment>
<evidence type="ECO:0000256" key="8">
    <source>
        <dbReference type="SAM" id="Phobius"/>
    </source>
</evidence>
<dbReference type="Pfam" id="PF01431">
    <property type="entry name" value="Peptidase_M13"/>
    <property type="match status" value="1"/>
</dbReference>
<dbReference type="GO" id="GO:0016485">
    <property type="term" value="P:protein processing"/>
    <property type="evidence" value="ECO:0007669"/>
    <property type="project" value="TreeGrafter"/>
</dbReference>
<dbReference type="AlphaFoldDB" id="A0A3S3NW04"/>
<keyword evidence="7" id="KW-0482">Metalloprotease</keyword>
<dbReference type="GO" id="GO:0004222">
    <property type="term" value="F:metalloendopeptidase activity"/>
    <property type="evidence" value="ECO:0007669"/>
    <property type="project" value="InterPro"/>
</dbReference>
<dbReference type="GO" id="GO:0046872">
    <property type="term" value="F:metal ion binding"/>
    <property type="evidence" value="ECO:0007669"/>
    <property type="project" value="UniProtKB-KW"/>
</dbReference>
<evidence type="ECO:0000313" key="11">
    <source>
        <dbReference type="EMBL" id="RWS10230.1"/>
    </source>
</evidence>
<evidence type="ECO:0000256" key="6">
    <source>
        <dbReference type="ARBA" id="ARBA00022833"/>
    </source>
</evidence>
<evidence type="ECO:0000313" key="12">
    <source>
        <dbReference type="Proteomes" id="UP000285301"/>
    </source>
</evidence>